<comment type="cofactor">
    <cofactor evidence="1 8">
        <name>heme</name>
        <dbReference type="ChEBI" id="CHEBI:30413"/>
    </cofactor>
</comment>
<keyword evidence="3 8" id="KW-0349">Heme</keyword>
<sequence length="551" mass="63637">MKVGIILLFRYKVFNNYVYNIILLCFKLINMFEITVGVLLLTLIVWFVLKIQKNGKFMKNIPASNHYPILGIAVDFLGNTENILPVLQSYINTFGPMVKVYVRPATFGLLATDEKFLEHVLSSNKLIDKAKPYEYLNNWLGSGLLTSTGDKWKMHRRILTPSFHFAILENFIEIFENNGDILIQRLEAEIPKNSFNIYPPINLCALDIICESAMGISINAQKVETSDYVKSVKLMSKIAMERTILPLPNYIYPLTPNYYREKKLLKIIHSHANKVIDRKINELKLINNGNAGGRIGMEADKSKKKFAFLDMLLNTTLNGVPLSHREIREEVDTFMFAGHDTVSAALSFTIFEIAKNPDVQEKLIKEQKRIFGDLKSAMPKMAHLNDMKYLELVIFESLRLYPPVCFLGRQLKEDHEWNGHLFPKDLNLIFLTYDNMRNPKYFPEPLKFKPERFQNKANLNPYVYIPFSAGPRNCIGRKFAMLEMKSVISKIIRNYELHPANPVHNLKLVPDIVLMSKNGVCISIKNRKYFFVFFYMNNISATSSFVYSCIF</sequence>
<dbReference type="OrthoDB" id="1470350at2759"/>
<gene>
    <name evidence="11" type="ORF">PSYICH_LOCUS8848</name>
</gene>
<dbReference type="InterPro" id="IPR002401">
    <property type="entry name" value="Cyt_P450_E_grp-I"/>
</dbReference>
<keyword evidence="10" id="KW-0812">Transmembrane</keyword>
<evidence type="ECO:0000256" key="2">
    <source>
        <dbReference type="ARBA" id="ARBA00010617"/>
    </source>
</evidence>
<evidence type="ECO:0000256" key="3">
    <source>
        <dbReference type="ARBA" id="ARBA00022617"/>
    </source>
</evidence>
<dbReference type="PROSITE" id="PS00086">
    <property type="entry name" value="CYTOCHROME_P450"/>
    <property type="match status" value="1"/>
</dbReference>
<keyword evidence="12" id="KW-1185">Reference proteome</keyword>
<dbReference type="GO" id="GO:0004497">
    <property type="term" value="F:monooxygenase activity"/>
    <property type="evidence" value="ECO:0007669"/>
    <property type="project" value="UniProtKB-KW"/>
</dbReference>
<evidence type="ECO:0000256" key="1">
    <source>
        <dbReference type="ARBA" id="ARBA00001971"/>
    </source>
</evidence>
<dbReference type="SUPFAM" id="SSF48264">
    <property type="entry name" value="Cytochrome P450"/>
    <property type="match status" value="1"/>
</dbReference>
<evidence type="ECO:0000256" key="7">
    <source>
        <dbReference type="ARBA" id="ARBA00023033"/>
    </source>
</evidence>
<dbReference type="Gene3D" id="1.10.630.10">
    <property type="entry name" value="Cytochrome P450"/>
    <property type="match status" value="1"/>
</dbReference>
<evidence type="ECO:0000313" key="12">
    <source>
        <dbReference type="Proteomes" id="UP001153636"/>
    </source>
</evidence>
<dbReference type="InterPro" id="IPR050196">
    <property type="entry name" value="Cytochrome_P450_Monoox"/>
</dbReference>
<dbReference type="InterPro" id="IPR001128">
    <property type="entry name" value="Cyt_P450"/>
</dbReference>
<organism evidence="11 12">
    <name type="scientific">Psylliodes chrysocephalus</name>
    <dbReference type="NCBI Taxonomy" id="3402493"/>
    <lineage>
        <taxon>Eukaryota</taxon>
        <taxon>Metazoa</taxon>
        <taxon>Ecdysozoa</taxon>
        <taxon>Arthropoda</taxon>
        <taxon>Hexapoda</taxon>
        <taxon>Insecta</taxon>
        <taxon>Pterygota</taxon>
        <taxon>Neoptera</taxon>
        <taxon>Endopterygota</taxon>
        <taxon>Coleoptera</taxon>
        <taxon>Polyphaga</taxon>
        <taxon>Cucujiformia</taxon>
        <taxon>Chrysomeloidea</taxon>
        <taxon>Chrysomelidae</taxon>
        <taxon>Galerucinae</taxon>
        <taxon>Alticini</taxon>
        <taxon>Psylliodes</taxon>
    </lineage>
</organism>
<evidence type="ECO:0000256" key="8">
    <source>
        <dbReference type="PIRSR" id="PIRSR602401-1"/>
    </source>
</evidence>
<reference evidence="11" key="1">
    <citation type="submission" date="2022-01" db="EMBL/GenBank/DDBJ databases">
        <authorList>
            <person name="King R."/>
        </authorList>
    </citation>
    <scope>NUCLEOTIDE SEQUENCE</scope>
</reference>
<dbReference type="InterPro" id="IPR017972">
    <property type="entry name" value="Cyt_P450_CS"/>
</dbReference>
<protein>
    <recommendedName>
        <fullName evidence="13">Cytochrome P450</fullName>
    </recommendedName>
</protein>
<dbReference type="CDD" id="cd20628">
    <property type="entry name" value="CYP4"/>
    <property type="match status" value="1"/>
</dbReference>
<feature type="transmembrane region" description="Helical" evidence="10">
    <location>
        <begin position="17"/>
        <end position="49"/>
    </location>
</feature>
<evidence type="ECO:0008006" key="13">
    <source>
        <dbReference type="Google" id="ProtNLM"/>
    </source>
</evidence>
<dbReference type="EMBL" id="OV651815">
    <property type="protein sequence ID" value="CAH1108893.1"/>
    <property type="molecule type" value="Genomic_DNA"/>
</dbReference>
<dbReference type="PRINTS" id="PR00385">
    <property type="entry name" value="P450"/>
</dbReference>
<keyword evidence="10" id="KW-0472">Membrane</keyword>
<dbReference type="InterPro" id="IPR036396">
    <property type="entry name" value="Cyt_P450_sf"/>
</dbReference>
<proteinExistence type="inferred from homology"/>
<dbReference type="PANTHER" id="PTHR24291:SF187">
    <property type="entry name" value="CYTOCHROME P450 4AE1-RELATED"/>
    <property type="match status" value="1"/>
</dbReference>
<dbReference type="GO" id="GO:0020037">
    <property type="term" value="F:heme binding"/>
    <property type="evidence" value="ECO:0007669"/>
    <property type="project" value="InterPro"/>
</dbReference>
<comment type="similarity">
    <text evidence="2 9">Belongs to the cytochrome P450 family.</text>
</comment>
<evidence type="ECO:0000256" key="4">
    <source>
        <dbReference type="ARBA" id="ARBA00022723"/>
    </source>
</evidence>
<keyword evidence="7 9" id="KW-0503">Monooxygenase</keyword>
<dbReference type="Proteomes" id="UP001153636">
    <property type="component" value="Chromosome 3"/>
</dbReference>
<accession>A0A9P0CYP5</accession>
<keyword evidence="10" id="KW-1133">Transmembrane helix</keyword>
<name>A0A9P0CYP5_9CUCU</name>
<dbReference type="GO" id="GO:0016705">
    <property type="term" value="F:oxidoreductase activity, acting on paired donors, with incorporation or reduction of molecular oxygen"/>
    <property type="evidence" value="ECO:0007669"/>
    <property type="project" value="InterPro"/>
</dbReference>
<feature type="binding site" description="axial binding residue" evidence="8">
    <location>
        <position position="474"/>
    </location>
    <ligand>
        <name>heme</name>
        <dbReference type="ChEBI" id="CHEBI:30413"/>
    </ligand>
    <ligandPart>
        <name>Fe</name>
        <dbReference type="ChEBI" id="CHEBI:18248"/>
    </ligandPart>
</feature>
<dbReference type="PANTHER" id="PTHR24291">
    <property type="entry name" value="CYTOCHROME P450 FAMILY 4"/>
    <property type="match status" value="1"/>
</dbReference>
<dbReference type="GO" id="GO:0005506">
    <property type="term" value="F:iron ion binding"/>
    <property type="evidence" value="ECO:0007669"/>
    <property type="project" value="InterPro"/>
</dbReference>
<evidence type="ECO:0000256" key="5">
    <source>
        <dbReference type="ARBA" id="ARBA00023002"/>
    </source>
</evidence>
<dbReference type="Pfam" id="PF00067">
    <property type="entry name" value="p450"/>
    <property type="match status" value="1"/>
</dbReference>
<dbReference type="PRINTS" id="PR00463">
    <property type="entry name" value="EP450I"/>
</dbReference>
<evidence type="ECO:0000256" key="9">
    <source>
        <dbReference type="RuleBase" id="RU000461"/>
    </source>
</evidence>
<evidence type="ECO:0000256" key="6">
    <source>
        <dbReference type="ARBA" id="ARBA00023004"/>
    </source>
</evidence>
<evidence type="ECO:0000256" key="10">
    <source>
        <dbReference type="SAM" id="Phobius"/>
    </source>
</evidence>
<keyword evidence="6 8" id="KW-0408">Iron</keyword>
<evidence type="ECO:0000313" key="11">
    <source>
        <dbReference type="EMBL" id="CAH1108893.1"/>
    </source>
</evidence>
<dbReference type="AlphaFoldDB" id="A0A9P0CYP5"/>
<keyword evidence="4 8" id="KW-0479">Metal-binding</keyword>
<keyword evidence="5 9" id="KW-0560">Oxidoreductase</keyword>